<proteinExistence type="predicted"/>
<evidence type="ECO:0000313" key="2">
    <source>
        <dbReference type="Proteomes" id="UP000749646"/>
    </source>
</evidence>
<dbReference type="Proteomes" id="UP000749646">
    <property type="component" value="Unassembled WGS sequence"/>
</dbReference>
<gene>
    <name evidence="1" type="ORF">BGZ65_002298</name>
</gene>
<comment type="caution">
    <text evidence="1">The sequence shown here is derived from an EMBL/GenBank/DDBJ whole genome shotgun (WGS) entry which is preliminary data.</text>
</comment>
<keyword evidence="2" id="KW-1185">Reference proteome</keyword>
<sequence length="269" mass="29801">MATFITDDVSMPNNFFTLTELPTPRLTPWLPILAQGEAAALSDLIVAKAVLLPALEHNKLVRSQIDGQLMLLYGIDPSIIRNPDNTIPARDAVDNYMAQARSRLHNVHELLSNQLRIINTFETLIRQKSSETTPSDDNETFVKVPDTVTRFGKSDSRNAKEFLRTFITQIEASSPTFDPEDGVTLGRYLSQVIEDISMKNSFSQAFVTAVKAKKPNVLCVAEVSTIFIKHCGKTPDDIETSDSLAPWQGEPYTDYGASAHGPAITNYLE</sequence>
<dbReference type="EMBL" id="JAAAHW010006644">
    <property type="protein sequence ID" value="KAF9956996.1"/>
    <property type="molecule type" value="Genomic_DNA"/>
</dbReference>
<organism evidence="1 2">
    <name type="scientific">Modicella reniformis</name>
    <dbReference type="NCBI Taxonomy" id="1440133"/>
    <lineage>
        <taxon>Eukaryota</taxon>
        <taxon>Fungi</taxon>
        <taxon>Fungi incertae sedis</taxon>
        <taxon>Mucoromycota</taxon>
        <taxon>Mortierellomycotina</taxon>
        <taxon>Mortierellomycetes</taxon>
        <taxon>Mortierellales</taxon>
        <taxon>Mortierellaceae</taxon>
        <taxon>Modicella</taxon>
    </lineage>
</organism>
<feature type="non-terminal residue" evidence="1">
    <location>
        <position position="269"/>
    </location>
</feature>
<protein>
    <submittedName>
        <fullName evidence="1">Uncharacterized protein</fullName>
    </submittedName>
</protein>
<reference evidence="1" key="1">
    <citation type="journal article" date="2020" name="Fungal Divers.">
        <title>Resolving the Mortierellaceae phylogeny through synthesis of multi-gene phylogenetics and phylogenomics.</title>
        <authorList>
            <person name="Vandepol N."/>
            <person name="Liber J."/>
            <person name="Desiro A."/>
            <person name="Na H."/>
            <person name="Kennedy M."/>
            <person name="Barry K."/>
            <person name="Grigoriev I.V."/>
            <person name="Miller A.N."/>
            <person name="O'Donnell K."/>
            <person name="Stajich J.E."/>
            <person name="Bonito G."/>
        </authorList>
    </citation>
    <scope>NUCLEOTIDE SEQUENCE</scope>
    <source>
        <strain evidence="1">MES-2147</strain>
    </source>
</reference>
<dbReference type="AlphaFoldDB" id="A0A9P6J1D9"/>
<name>A0A9P6J1D9_9FUNG</name>
<accession>A0A9P6J1D9</accession>
<evidence type="ECO:0000313" key="1">
    <source>
        <dbReference type="EMBL" id="KAF9956996.1"/>
    </source>
</evidence>